<feature type="transmembrane region" description="Helical" evidence="7">
    <location>
        <begin position="263"/>
        <end position="283"/>
    </location>
</feature>
<dbReference type="STRING" id="160660.BJI67_11775"/>
<evidence type="ECO:0000256" key="5">
    <source>
        <dbReference type="ARBA" id="ARBA00022989"/>
    </source>
</evidence>
<evidence type="ECO:0000256" key="3">
    <source>
        <dbReference type="ARBA" id="ARBA00022475"/>
    </source>
</evidence>
<evidence type="ECO:0000256" key="2">
    <source>
        <dbReference type="ARBA" id="ARBA00006386"/>
    </source>
</evidence>
<comment type="similarity">
    <text evidence="2">Belongs to the UPF0718 family.</text>
</comment>
<dbReference type="AlphaFoldDB" id="A0A1A6C6B2"/>
<proteinExistence type="inferred from homology"/>
<keyword evidence="4 7" id="KW-0812">Transmembrane</keyword>
<dbReference type="GO" id="GO:0005886">
    <property type="term" value="C:plasma membrane"/>
    <property type="evidence" value="ECO:0007669"/>
    <property type="project" value="UniProtKB-SubCell"/>
</dbReference>
<keyword evidence="3" id="KW-1003">Cell membrane</keyword>
<feature type="transmembrane region" description="Helical" evidence="7">
    <location>
        <begin position="289"/>
        <end position="310"/>
    </location>
</feature>
<dbReference type="InterPro" id="IPR052923">
    <property type="entry name" value="UPF0718"/>
</dbReference>
<organism evidence="8 9">
    <name type="scientific">Acidihalobacter prosperus</name>
    <dbReference type="NCBI Taxonomy" id="160660"/>
    <lineage>
        <taxon>Bacteria</taxon>
        <taxon>Pseudomonadati</taxon>
        <taxon>Pseudomonadota</taxon>
        <taxon>Gammaproteobacteria</taxon>
        <taxon>Chromatiales</taxon>
        <taxon>Ectothiorhodospiraceae</taxon>
        <taxon>Acidihalobacter</taxon>
    </lineage>
</organism>
<dbReference type="EMBL" id="JQSG02000002">
    <property type="protein sequence ID" value="OBS10070.1"/>
    <property type="molecule type" value="Genomic_DNA"/>
</dbReference>
<dbReference type="PANTHER" id="PTHR34184:SF4">
    <property type="entry name" value="UPF0718 PROTEIN YCGR"/>
    <property type="match status" value="1"/>
</dbReference>
<feature type="transmembrane region" description="Helical" evidence="7">
    <location>
        <begin position="216"/>
        <end position="242"/>
    </location>
</feature>
<feature type="transmembrane region" description="Helical" evidence="7">
    <location>
        <begin position="90"/>
        <end position="112"/>
    </location>
</feature>
<gene>
    <name evidence="8" type="ORF">Thpro_021120</name>
</gene>
<evidence type="ECO:0000256" key="7">
    <source>
        <dbReference type="SAM" id="Phobius"/>
    </source>
</evidence>
<protein>
    <recommendedName>
        <fullName evidence="10">Permease</fullName>
    </recommendedName>
</protein>
<evidence type="ECO:0000313" key="8">
    <source>
        <dbReference type="EMBL" id="OBS10070.1"/>
    </source>
</evidence>
<feature type="transmembrane region" description="Helical" evidence="7">
    <location>
        <begin position="15"/>
        <end position="36"/>
    </location>
</feature>
<comment type="subcellular location">
    <subcellularLocation>
        <location evidence="1">Cell membrane</location>
        <topology evidence="1">Multi-pass membrane protein</topology>
    </subcellularLocation>
</comment>
<evidence type="ECO:0000313" key="9">
    <source>
        <dbReference type="Proteomes" id="UP000029273"/>
    </source>
</evidence>
<keyword evidence="6 7" id="KW-0472">Membrane</keyword>
<feature type="transmembrane region" description="Helical" evidence="7">
    <location>
        <begin position="118"/>
        <end position="136"/>
    </location>
</feature>
<keyword evidence="5 7" id="KW-1133">Transmembrane helix</keyword>
<dbReference type="PANTHER" id="PTHR34184">
    <property type="entry name" value="UPF0718 PROTEIN YCGR"/>
    <property type="match status" value="1"/>
</dbReference>
<reference evidence="8 9" key="1">
    <citation type="journal article" date="2014" name="Genome Announc.">
        <title>Draft Genome Sequence of the Iron-Oxidizing, Acidophilic, and Halotolerant 'Thiobacillus prosperus' Type Strain DSM 5130.</title>
        <authorList>
            <person name="Ossandon F.J."/>
            <person name="Cardenas J.P."/>
            <person name="Corbett M."/>
            <person name="Quatrini R."/>
            <person name="Holmes D.S."/>
            <person name="Watkin E."/>
        </authorList>
    </citation>
    <scope>NUCLEOTIDE SEQUENCE [LARGE SCALE GENOMIC DNA]</scope>
    <source>
        <strain evidence="8 9">DSM 5130</strain>
    </source>
</reference>
<feature type="transmembrane region" description="Helical" evidence="7">
    <location>
        <begin position="191"/>
        <end position="210"/>
    </location>
</feature>
<dbReference type="Pfam" id="PF03773">
    <property type="entry name" value="ArsP_1"/>
    <property type="match status" value="1"/>
</dbReference>
<evidence type="ECO:0000256" key="1">
    <source>
        <dbReference type="ARBA" id="ARBA00004651"/>
    </source>
</evidence>
<dbReference type="RefSeq" id="WP_052064158.1">
    <property type="nucleotide sequence ID" value="NZ_JQSG02000002.1"/>
</dbReference>
<accession>A0A1A6C6B2</accession>
<evidence type="ECO:0000256" key="4">
    <source>
        <dbReference type="ARBA" id="ARBA00022692"/>
    </source>
</evidence>
<keyword evidence="9" id="KW-1185">Reference proteome</keyword>
<dbReference type="Proteomes" id="UP000029273">
    <property type="component" value="Unassembled WGS sequence"/>
</dbReference>
<comment type="caution">
    <text evidence="8">The sequence shown here is derived from an EMBL/GenBank/DDBJ whole genome shotgun (WGS) entry which is preliminary data.</text>
</comment>
<evidence type="ECO:0000256" key="6">
    <source>
        <dbReference type="ARBA" id="ARBA00023136"/>
    </source>
</evidence>
<name>A0A1A6C6B2_9GAMM</name>
<dbReference type="OrthoDB" id="9810876at2"/>
<dbReference type="InterPro" id="IPR005524">
    <property type="entry name" value="DUF318"/>
</dbReference>
<sequence length="316" mass="32839">MTLALQDFALTAARYLWQFAEIAVLGFFFAGLLQAVMRTDALRQLVGGGVLRSNAAAAVAGFATPLCCCTAIPTAVELYRATGRRGPASAFLIATPWFNWYALVALFVFLGWRFALSVSLSAVMIAFVTGVAVDVCTRDRAAADMPAAEPAVPACGCGTACDAPDTRRGGAWFDFTSPVLKFKEALGIAWALLRELAPWIVAGALLGAVVKDFMPIGWVAHFGAATGPLSLLVLAMIASILYTDSLGSLPWIHALQSKGLASGNAMLLLVAGVGTNIATLGPVCRLMGLRAAAVYAAGVLASSLALAAVLNQVSAR</sequence>
<evidence type="ECO:0008006" key="10">
    <source>
        <dbReference type="Google" id="ProtNLM"/>
    </source>
</evidence>